<keyword evidence="12" id="KW-0695">RNA-directed DNA polymerase</keyword>
<evidence type="ECO:0000256" key="11">
    <source>
        <dbReference type="ARBA" id="ARBA00022908"/>
    </source>
</evidence>
<keyword evidence="13" id="KW-0548">Nucleotidyltransferase</keyword>
<evidence type="ECO:0000256" key="14">
    <source>
        <dbReference type="ARBA" id="ARBA00023113"/>
    </source>
</evidence>
<dbReference type="GO" id="GO:0006310">
    <property type="term" value="P:DNA recombination"/>
    <property type="evidence" value="ECO:0007669"/>
    <property type="project" value="UniProtKB-KW"/>
</dbReference>
<evidence type="ECO:0000256" key="15">
    <source>
        <dbReference type="ARBA" id="ARBA00023172"/>
    </source>
</evidence>
<dbReference type="GO" id="GO:0005524">
    <property type="term" value="F:ATP binding"/>
    <property type="evidence" value="ECO:0007669"/>
    <property type="project" value="UniProtKB-KW"/>
</dbReference>
<keyword evidence="13" id="KW-0808">Transferase</keyword>
<dbReference type="PROSITE" id="PS50994">
    <property type="entry name" value="INTEGRASE"/>
    <property type="match status" value="1"/>
</dbReference>
<dbReference type="SUPFAM" id="SSF53098">
    <property type="entry name" value="Ribonuclease H-like"/>
    <property type="match status" value="1"/>
</dbReference>
<evidence type="ECO:0000256" key="6">
    <source>
        <dbReference type="ARBA" id="ARBA00022741"/>
    </source>
</evidence>
<evidence type="ECO:0000259" key="16">
    <source>
        <dbReference type="PROSITE" id="PS50994"/>
    </source>
</evidence>
<dbReference type="GO" id="GO:0015074">
    <property type="term" value="P:DNA integration"/>
    <property type="evidence" value="ECO:0007669"/>
    <property type="project" value="UniProtKB-KW"/>
</dbReference>
<keyword evidence="4" id="KW-0540">Nuclease</keyword>
<keyword evidence="6" id="KW-0547">Nucleotide-binding</keyword>
<keyword evidence="5" id="KW-0479">Metal-binding</keyword>
<gene>
    <name evidence="17" type="ORF">MEUPH1_LOCUS30588</name>
</gene>
<dbReference type="Gene3D" id="3.30.420.10">
    <property type="entry name" value="Ribonuclease H-like superfamily/Ribonuclease H"/>
    <property type="match status" value="1"/>
</dbReference>
<organism evidence="17 18">
    <name type="scientific">Macrosiphum euphorbiae</name>
    <name type="common">potato aphid</name>
    <dbReference type="NCBI Taxonomy" id="13131"/>
    <lineage>
        <taxon>Eukaryota</taxon>
        <taxon>Metazoa</taxon>
        <taxon>Ecdysozoa</taxon>
        <taxon>Arthropoda</taxon>
        <taxon>Hexapoda</taxon>
        <taxon>Insecta</taxon>
        <taxon>Pterygota</taxon>
        <taxon>Neoptera</taxon>
        <taxon>Paraneoptera</taxon>
        <taxon>Hemiptera</taxon>
        <taxon>Sternorrhyncha</taxon>
        <taxon>Aphidomorpha</taxon>
        <taxon>Aphidoidea</taxon>
        <taxon>Aphididae</taxon>
        <taxon>Macrosiphini</taxon>
        <taxon>Macrosiphum</taxon>
    </lineage>
</organism>
<name>A0AAV0Y8P4_9HEMI</name>
<dbReference type="PANTHER" id="PTHR42648">
    <property type="entry name" value="TRANSPOSASE, PUTATIVE-RELATED"/>
    <property type="match status" value="1"/>
</dbReference>
<keyword evidence="14" id="KW-0917">Virion maturation</keyword>
<proteinExistence type="predicted"/>
<evidence type="ECO:0000256" key="10">
    <source>
        <dbReference type="ARBA" id="ARBA00022842"/>
    </source>
</evidence>
<dbReference type="Pfam" id="PF22936">
    <property type="entry name" value="Pol_BBD"/>
    <property type="match status" value="1"/>
</dbReference>
<keyword evidence="3" id="KW-0645">Protease</keyword>
<dbReference type="InterPro" id="IPR036397">
    <property type="entry name" value="RNaseH_sf"/>
</dbReference>
<keyword evidence="10" id="KW-0460">Magnesium</keyword>
<keyword evidence="13" id="KW-0239">DNA-directed DNA polymerase</keyword>
<sequence>MRRLEKFDKLLSTFERKGISSRLFLRKKLMLLKFKDNESLQDFFLLFDETVKSLKAAGGNLEEDDVICYLLLSMPETYNVVVTSIETISSDKLTVNFVKRRLLDEEIKRLGTSSQIEEQSAAFEVKASKPIRCYACGELGHKKWSPKCKKRGNKKLFEAELVVENPDDDEGAVAFLVDSKNGDETITWCLDSGASDHLVNTDAYFSQFDKLHSPIVIGVAKAGQDLKAFKRGQIEVLVENTKKKIIIKNVLFVPNLRKNLLSASAITNSGLSIKLNHDEALVYGKNGLLFKGFKRGKLYEVEFKLITKLNAYSICNNEQNMLCHRRFGHLGSESMFKLEKMVNGLKLDDNRNFLRSCVGCIQGKQTRWPFQGKDTQASKALALVHSDICGPISPESWNGKRYFVTFMDDFTHFLHVYPLSKKSDVLNTFKQYYALVTAKYGSSLQVLRCDNGGEYSSNQFKQFCSEKGVKLQYTIPYTPEQNGHSERMNRTITERARSMLADSSLPKLLWNEAVLMAAYLINRSPTSVMKDVTPAELWFDEKPNVSNLRIFGAVAHVHCHKQFRNKMDSTI</sequence>
<dbReference type="InterPro" id="IPR025724">
    <property type="entry name" value="GAG-pre-integrase_dom"/>
</dbReference>
<dbReference type="Pfam" id="PF14223">
    <property type="entry name" value="Retrotran_gag_2"/>
    <property type="match status" value="1"/>
</dbReference>
<dbReference type="InterPro" id="IPR039537">
    <property type="entry name" value="Retrotran_Ty1/copia-like"/>
</dbReference>
<reference evidence="17 18" key="1">
    <citation type="submission" date="2023-01" db="EMBL/GenBank/DDBJ databases">
        <authorList>
            <person name="Whitehead M."/>
        </authorList>
    </citation>
    <scope>NUCLEOTIDE SEQUENCE [LARGE SCALE GENOMIC DNA]</scope>
</reference>
<dbReference type="Pfam" id="PF13976">
    <property type="entry name" value="gag_pre-integrs"/>
    <property type="match status" value="1"/>
</dbReference>
<dbReference type="AlphaFoldDB" id="A0AAV0Y8P4"/>
<evidence type="ECO:0000256" key="4">
    <source>
        <dbReference type="ARBA" id="ARBA00022722"/>
    </source>
</evidence>
<dbReference type="EMBL" id="CARXXK010001694">
    <property type="protein sequence ID" value="CAI6377309.1"/>
    <property type="molecule type" value="Genomic_DNA"/>
</dbReference>
<keyword evidence="7" id="KW-0255">Endonuclease</keyword>
<dbReference type="GO" id="GO:0004519">
    <property type="term" value="F:endonuclease activity"/>
    <property type="evidence" value="ECO:0007669"/>
    <property type="project" value="UniProtKB-KW"/>
</dbReference>
<dbReference type="GO" id="GO:0046872">
    <property type="term" value="F:metal ion binding"/>
    <property type="evidence" value="ECO:0007669"/>
    <property type="project" value="UniProtKB-KW"/>
</dbReference>
<evidence type="ECO:0000256" key="2">
    <source>
        <dbReference type="ARBA" id="ARBA00022612"/>
    </source>
</evidence>
<evidence type="ECO:0000256" key="7">
    <source>
        <dbReference type="ARBA" id="ARBA00022759"/>
    </source>
</evidence>
<dbReference type="InterPro" id="IPR012337">
    <property type="entry name" value="RNaseH-like_sf"/>
</dbReference>
<keyword evidence="15" id="KW-0233">DNA recombination</keyword>
<dbReference type="Pfam" id="PF00665">
    <property type="entry name" value="rve"/>
    <property type="match status" value="1"/>
</dbReference>
<dbReference type="InterPro" id="IPR001584">
    <property type="entry name" value="Integrase_cat-core"/>
</dbReference>
<dbReference type="GO" id="GO:0008233">
    <property type="term" value="F:peptidase activity"/>
    <property type="evidence" value="ECO:0007669"/>
    <property type="project" value="UniProtKB-KW"/>
</dbReference>
<dbReference type="GO" id="GO:0003676">
    <property type="term" value="F:nucleic acid binding"/>
    <property type="evidence" value="ECO:0007669"/>
    <property type="project" value="InterPro"/>
</dbReference>
<dbReference type="GO" id="GO:0003964">
    <property type="term" value="F:RNA-directed DNA polymerase activity"/>
    <property type="evidence" value="ECO:0007669"/>
    <property type="project" value="UniProtKB-KW"/>
</dbReference>
<dbReference type="Proteomes" id="UP001160148">
    <property type="component" value="Unassembled WGS sequence"/>
</dbReference>
<evidence type="ECO:0000256" key="13">
    <source>
        <dbReference type="ARBA" id="ARBA00022932"/>
    </source>
</evidence>
<keyword evidence="11" id="KW-0229">DNA integration</keyword>
<evidence type="ECO:0000256" key="8">
    <source>
        <dbReference type="ARBA" id="ARBA00022801"/>
    </source>
</evidence>
<evidence type="ECO:0000313" key="18">
    <source>
        <dbReference type="Proteomes" id="UP001160148"/>
    </source>
</evidence>
<evidence type="ECO:0000256" key="12">
    <source>
        <dbReference type="ARBA" id="ARBA00022918"/>
    </source>
</evidence>
<evidence type="ECO:0000256" key="3">
    <source>
        <dbReference type="ARBA" id="ARBA00022670"/>
    </source>
</evidence>
<comment type="caution">
    <text evidence="17">The sequence shown here is derived from an EMBL/GenBank/DDBJ whole genome shotgun (WGS) entry which is preliminary data.</text>
</comment>
<comment type="function">
    <text evidence="1">The aspartyl protease (PR) mediates the proteolytic cleavages of the Gag and Gag-Pol polyproteins after assembly of the VLP.</text>
</comment>
<accession>A0AAV0Y8P4</accession>
<keyword evidence="2" id="KW-1188">Viral release from host cell</keyword>
<dbReference type="InterPro" id="IPR054722">
    <property type="entry name" value="PolX-like_BBD"/>
</dbReference>
<evidence type="ECO:0000256" key="1">
    <source>
        <dbReference type="ARBA" id="ARBA00002180"/>
    </source>
</evidence>
<feature type="domain" description="Integrase catalytic" evidence="16">
    <location>
        <begin position="376"/>
        <end position="542"/>
    </location>
</feature>
<keyword evidence="9" id="KW-0067">ATP-binding</keyword>
<protein>
    <recommendedName>
        <fullName evidence="16">Integrase catalytic domain-containing protein</fullName>
    </recommendedName>
</protein>
<evidence type="ECO:0000313" key="17">
    <source>
        <dbReference type="EMBL" id="CAI6377309.1"/>
    </source>
</evidence>
<keyword evidence="18" id="KW-1185">Reference proteome</keyword>
<evidence type="ECO:0000256" key="5">
    <source>
        <dbReference type="ARBA" id="ARBA00022723"/>
    </source>
</evidence>
<dbReference type="GO" id="GO:0003887">
    <property type="term" value="F:DNA-directed DNA polymerase activity"/>
    <property type="evidence" value="ECO:0007669"/>
    <property type="project" value="UniProtKB-KW"/>
</dbReference>
<dbReference type="GO" id="GO:0006508">
    <property type="term" value="P:proteolysis"/>
    <property type="evidence" value="ECO:0007669"/>
    <property type="project" value="UniProtKB-KW"/>
</dbReference>
<dbReference type="PANTHER" id="PTHR42648:SF11">
    <property type="entry name" value="TRANSPOSON TY4-P GAG-POL POLYPROTEIN"/>
    <property type="match status" value="1"/>
</dbReference>
<keyword evidence="8" id="KW-0378">Hydrolase</keyword>
<evidence type="ECO:0000256" key="9">
    <source>
        <dbReference type="ARBA" id="ARBA00022840"/>
    </source>
</evidence>